<dbReference type="SUPFAM" id="SSF53850">
    <property type="entry name" value="Periplasmic binding protein-like II"/>
    <property type="match status" value="1"/>
</dbReference>
<evidence type="ECO:0000313" key="6">
    <source>
        <dbReference type="Proteomes" id="UP000644507"/>
    </source>
</evidence>
<dbReference type="RefSeq" id="WP_189569472.1">
    <property type="nucleotide sequence ID" value="NZ_BMXI01000006.1"/>
</dbReference>
<keyword evidence="3" id="KW-0326">Glycosidase</keyword>
<protein>
    <recommendedName>
        <fullName evidence="7">Beta-glucosidase</fullName>
    </recommendedName>
</protein>
<dbReference type="Pfam" id="PF00232">
    <property type="entry name" value="Glyco_hydro_1"/>
    <property type="match status" value="2"/>
</dbReference>
<dbReference type="PANTHER" id="PTHR10353:SF209">
    <property type="entry name" value="GALACTOLIPID GALACTOSYLTRANSFERASE SFR2, CHLOROPLASTIC"/>
    <property type="match status" value="1"/>
</dbReference>
<evidence type="ECO:0000256" key="2">
    <source>
        <dbReference type="ARBA" id="ARBA00022801"/>
    </source>
</evidence>
<proteinExistence type="inferred from homology"/>
<comment type="caution">
    <text evidence="5">The sequence shown here is derived from an EMBL/GenBank/DDBJ whole genome shotgun (WGS) entry which is preliminary data.</text>
</comment>
<dbReference type="Gene3D" id="3.40.190.10">
    <property type="entry name" value="Periplasmic binding protein-like II"/>
    <property type="match status" value="3"/>
</dbReference>
<evidence type="ECO:0008006" key="7">
    <source>
        <dbReference type="Google" id="ProtNLM"/>
    </source>
</evidence>
<reference evidence="5" key="2">
    <citation type="submission" date="2020-09" db="EMBL/GenBank/DDBJ databases">
        <authorList>
            <person name="Sun Q."/>
            <person name="Kim S."/>
        </authorList>
    </citation>
    <scope>NUCLEOTIDE SEQUENCE</scope>
    <source>
        <strain evidence="5">KCTC 12988</strain>
    </source>
</reference>
<dbReference type="InterPro" id="IPR017853">
    <property type="entry name" value="GH"/>
</dbReference>
<comment type="similarity">
    <text evidence="1 4">Belongs to the glycosyl hydrolase 1 family.</text>
</comment>
<sequence>MEFPPNFLFGVANADHQVEAHDPEREDVWDLWERSQNLTPRKRAVDFWNRYPEDIDHAAEMGCKLFRFSIAWARVQPSADEWDEDAIQHYRELAEYIRDKGMKVMITLVHFTWPVWVEREGGLIGPDFPDRFADYAEKMAHHFGDIADYWVTFNEPTQLVYGFIKPWWQNNYYMPPGLPEGTGANGEAEAIGKLVYGLFSAHARARVRIKGLDPKAKVGVNPLVTGFPPWLQKILDHQLHTQWLLKATYRFSMAEPLIAGKGKVDLVIGGINAESHANLTFSDPYVVTGKAVMTLNDGKIGELSQLANCAAGFVGPAVDHALAATHLPESCHLSAFASYAEGRKALRDGTIRALYGDELLLMPQQLENKKDFRLLISGLTRETHSIGMPLGHNGVLALLNRVIADFNCEQYGACSPEKPDEPHLEPMPPVSLADYFANDSLPGPRKLIDGEGIRRIRRRGHLKVGIHADAPGICPSCPEDGVEVELVRSVAEALLGDREKVEFVTIDPTKPLKVLETRASRLNLLWRFAGAAGLIANSNWWYLGIRGRLPESLCPAEAHRAQDFVGVDYYWGLPTTRLHQFNRLVEAGEGRFLNAPVWPEGLGHALRRYHRWFPDQEIMIIENGCVPMADGVTRQEYLRAHLAEISKVCQEGVPVTGYLCWSLTSNREWGHAFNHQTDFGLYHVALETDPDLKRVPSKEVGFYKDIIAAHAAHHRKEKSSDS</sequence>
<dbReference type="SUPFAM" id="SSF51445">
    <property type="entry name" value="(Trans)glycosidases"/>
    <property type="match status" value="2"/>
</dbReference>
<dbReference type="GO" id="GO:0008422">
    <property type="term" value="F:beta-glucosidase activity"/>
    <property type="evidence" value="ECO:0007669"/>
    <property type="project" value="TreeGrafter"/>
</dbReference>
<evidence type="ECO:0000256" key="3">
    <source>
        <dbReference type="ARBA" id="ARBA00023295"/>
    </source>
</evidence>
<dbReference type="EMBL" id="BMXI01000006">
    <property type="protein sequence ID" value="GHC51167.1"/>
    <property type="molecule type" value="Genomic_DNA"/>
</dbReference>
<dbReference type="GO" id="GO:0005829">
    <property type="term" value="C:cytosol"/>
    <property type="evidence" value="ECO:0007669"/>
    <property type="project" value="TreeGrafter"/>
</dbReference>
<gene>
    <name evidence="5" type="ORF">GCM10007100_16670</name>
</gene>
<accession>A0A918TLJ0</accession>
<dbReference type="Gene3D" id="3.20.20.80">
    <property type="entry name" value="Glycosidases"/>
    <property type="match status" value="2"/>
</dbReference>
<dbReference type="PRINTS" id="PR00131">
    <property type="entry name" value="GLHYDRLASE1"/>
</dbReference>
<evidence type="ECO:0000256" key="4">
    <source>
        <dbReference type="RuleBase" id="RU003690"/>
    </source>
</evidence>
<dbReference type="InterPro" id="IPR001360">
    <property type="entry name" value="Glyco_hydro_1"/>
</dbReference>
<evidence type="ECO:0000313" key="5">
    <source>
        <dbReference type="EMBL" id="GHC51167.1"/>
    </source>
</evidence>
<dbReference type="PANTHER" id="PTHR10353">
    <property type="entry name" value="GLYCOSYL HYDROLASE"/>
    <property type="match status" value="1"/>
</dbReference>
<dbReference type="GO" id="GO:0016052">
    <property type="term" value="P:carbohydrate catabolic process"/>
    <property type="evidence" value="ECO:0007669"/>
    <property type="project" value="TreeGrafter"/>
</dbReference>
<evidence type="ECO:0000256" key="1">
    <source>
        <dbReference type="ARBA" id="ARBA00010838"/>
    </source>
</evidence>
<reference evidence="5" key="1">
    <citation type="journal article" date="2014" name="Int. J. Syst. Evol. Microbiol.">
        <title>Complete genome sequence of Corynebacterium casei LMG S-19264T (=DSM 44701T), isolated from a smear-ripened cheese.</title>
        <authorList>
            <consortium name="US DOE Joint Genome Institute (JGI-PGF)"/>
            <person name="Walter F."/>
            <person name="Albersmeier A."/>
            <person name="Kalinowski J."/>
            <person name="Ruckert C."/>
        </authorList>
    </citation>
    <scope>NUCLEOTIDE SEQUENCE</scope>
    <source>
        <strain evidence="5">KCTC 12988</strain>
    </source>
</reference>
<keyword evidence="2" id="KW-0378">Hydrolase</keyword>
<keyword evidence="6" id="KW-1185">Reference proteome</keyword>
<organism evidence="5 6">
    <name type="scientific">Roseibacillus persicicus</name>
    <dbReference type="NCBI Taxonomy" id="454148"/>
    <lineage>
        <taxon>Bacteria</taxon>
        <taxon>Pseudomonadati</taxon>
        <taxon>Verrucomicrobiota</taxon>
        <taxon>Verrucomicrobiia</taxon>
        <taxon>Verrucomicrobiales</taxon>
        <taxon>Verrucomicrobiaceae</taxon>
        <taxon>Roseibacillus</taxon>
    </lineage>
</organism>
<name>A0A918TLJ0_9BACT</name>
<dbReference type="AlphaFoldDB" id="A0A918TLJ0"/>
<dbReference type="Proteomes" id="UP000644507">
    <property type="component" value="Unassembled WGS sequence"/>
</dbReference>